<name>A0A645AR76_9ZZZZ</name>
<dbReference type="InterPro" id="IPR004670">
    <property type="entry name" value="NhaA"/>
</dbReference>
<feature type="transmembrane region" description="Helical" evidence="6">
    <location>
        <begin position="327"/>
        <end position="350"/>
    </location>
</feature>
<keyword evidence="2" id="KW-1003">Cell membrane</keyword>
<dbReference type="EMBL" id="VSSQ01015336">
    <property type="protein sequence ID" value="MPM55579.1"/>
    <property type="molecule type" value="Genomic_DNA"/>
</dbReference>
<reference evidence="7" key="1">
    <citation type="submission" date="2019-08" db="EMBL/GenBank/DDBJ databases">
        <authorList>
            <person name="Kucharzyk K."/>
            <person name="Murdoch R.W."/>
            <person name="Higgins S."/>
            <person name="Loffler F."/>
        </authorList>
    </citation>
    <scope>NUCLEOTIDE SEQUENCE</scope>
</reference>
<feature type="transmembrane region" description="Helical" evidence="6">
    <location>
        <begin position="289"/>
        <end position="307"/>
    </location>
</feature>
<dbReference type="Pfam" id="PF06965">
    <property type="entry name" value="Na_H_antiport_1"/>
    <property type="match status" value="1"/>
</dbReference>
<keyword evidence="4 6" id="KW-1133">Transmembrane helix</keyword>
<feature type="transmembrane region" description="Helical" evidence="6">
    <location>
        <begin position="48"/>
        <end position="72"/>
    </location>
</feature>
<dbReference type="InterPro" id="IPR023171">
    <property type="entry name" value="Na/H_antiporter_dom_sf"/>
</dbReference>
<dbReference type="GO" id="GO:0015385">
    <property type="term" value="F:sodium:proton antiporter activity"/>
    <property type="evidence" value="ECO:0007669"/>
    <property type="project" value="TreeGrafter"/>
</dbReference>
<organism evidence="7">
    <name type="scientific">bioreactor metagenome</name>
    <dbReference type="NCBI Taxonomy" id="1076179"/>
    <lineage>
        <taxon>unclassified sequences</taxon>
        <taxon>metagenomes</taxon>
        <taxon>ecological metagenomes</taxon>
    </lineage>
</organism>
<feature type="transmembrane region" description="Helical" evidence="6">
    <location>
        <begin position="111"/>
        <end position="131"/>
    </location>
</feature>
<dbReference type="GO" id="GO:0005886">
    <property type="term" value="C:plasma membrane"/>
    <property type="evidence" value="ECO:0007669"/>
    <property type="project" value="UniProtKB-SubCell"/>
</dbReference>
<accession>A0A645AR76</accession>
<evidence type="ECO:0000256" key="3">
    <source>
        <dbReference type="ARBA" id="ARBA00022692"/>
    </source>
</evidence>
<proteinExistence type="inferred from homology"/>
<sequence length="390" mass="42121">MPVTIAIGSHVNTHSILDVVNDGLMVFFFFLVGLEIKREILVGHLRKVKMALFPVVSAVGGVLAPAVIYFLFNRSGEGVIGWAIPTATDIAFSLAVLSLISDIIPIGLKVFLTTLAIADDIIGIIIIGVLYTSNLSYIPLGLAVLFLLFMYILNNIGVRSTFVYSTLSVLVWIAVAKSGIHPTIAGVLAAMMIPVKPKVDFQDYIRRSRVHLKRLITEEHSHINVLTDERAKDSIFTIGRLSRRALTPLTKMEVGLNSFVHYIVLPFFAFVNSGLTFSAETKIFSPVTVGVFLGLFIGKPLGIYLMARFITLLKIASPPQDVTWTHIFGAGIIAGIGFTIALFMTTLVFAGTAAADSAKIGIAAGSLCSALVGLAFLKYVAPIKHKSTND</sequence>
<keyword evidence="3 6" id="KW-0812">Transmembrane</keyword>
<dbReference type="HAMAP" id="MF_01844">
    <property type="entry name" value="NhaA"/>
    <property type="match status" value="1"/>
</dbReference>
<feature type="transmembrane region" description="Helical" evidence="6">
    <location>
        <begin position="137"/>
        <end position="157"/>
    </location>
</feature>
<dbReference type="NCBIfam" id="TIGR00773">
    <property type="entry name" value="NhaA"/>
    <property type="match status" value="1"/>
</dbReference>
<dbReference type="PANTHER" id="PTHR30341">
    <property type="entry name" value="SODIUM ION/PROTON ANTIPORTER NHAA-RELATED"/>
    <property type="match status" value="1"/>
</dbReference>
<comment type="subcellular location">
    <subcellularLocation>
        <location evidence="1">Cell inner membrane</location>
        <topology evidence="1">Multi-pass membrane protein</topology>
    </subcellularLocation>
</comment>
<feature type="transmembrane region" description="Helical" evidence="6">
    <location>
        <begin position="362"/>
        <end position="381"/>
    </location>
</feature>
<dbReference type="Gene3D" id="1.20.1530.10">
    <property type="entry name" value="Na+/H+ antiporter like domain"/>
    <property type="match status" value="1"/>
</dbReference>
<evidence type="ECO:0000313" key="7">
    <source>
        <dbReference type="EMBL" id="MPM55579.1"/>
    </source>
</evidence>
<comment type="caution">
    <text evidence="7">The sequence shown here is derived from an EMBL/GenBank/DDBJ whole genome shotgun (WGS) entry which is preliminary data.</text>
</comment>
<evidence type="ECO:0000256" key="2">
    <source>
        <dbReference type="ARBA" id="ARBA00022475"/>
    </source>
</evidence>
<dbReference type="PANTHER" id="PTHR30341:SF0">
    <property type="entry name" value="NA(+)_H(+) ANTIPORTER NHAA"/>
    <property type="match status" value="1"/>
</dbReference>
<feature type="transmembrane region" description="Helical" evidence="6">
    <location>
        <begin position="259"/>
        <end position="277"/>
    </location>
</feature>
<gene>
    <name evidence="7" type="primary">nhaA_10</name>
    <name evidence="7" type="ORF">SDC9_102376</name>
</gene>
<evidence type="ECO:0000256" key="6">
    <source>
        <dbReference type="SAM" id="Phobius"/>
    </source>
</evidence>
<evidence type="ECO:0000256" key="4">
    <source>
        <dbReference type="ARBA" id="ARBA00022989"/>
    </source>
</evidence>
<keyword evidence="5 6" id="KW-0472">Membrane</keyword>
<feature type="transmembrane region" description="Helical" evidence="6">
    <location>
        <begin position="78"/>
        <end position="99"/>
    </location>
</feature>
<evidence type="ECO:0000256" key="5">
    <source>
        <dbReference type="ARBA" id="ARBA00023136"/>
    </source>
</evidence>
<dbReference type="AlphaFoldDB" id="A0A645AR76"/>
<feature type="transmembrane region" description="Helical" evidence="6">
    <location>
        <begin position="169"/>
        <end position="193"/>
    </location>
</feature>
<evidence type="ECO:0000256" key="1">
    <source>
        <dbReference type="ARBA" id="ARBA00004429"/>
    </source>
</evidence>
<feature type="transmembrane region" description="Helical" evidence="6">
    <location>
        <begin position="19"/>
        <end position="36"/>
    </location>
</feature>
<protein>
    <submittedName>
        <fullName evidence="7">Na(+)/H(+) antiporter NhaA</fullName>
    </submittedName>
</protein>
<dbReference type="GO" id="GO:0006885">
    <property type="term" value="P:regulation of pH"/>
    <property type="evidence" value="ECO:0007669"/>
    <property type="project" value="InterPro"/>
</dbReference>